<evidence type="ECO:0000313" key="1">
    <source>
        <dbReference type="Proteomes" id="UP000790787"/>
    </source>
</evidence>
<gene>
    <name evidence="2" type="primary">LOC107828058</name>
</gene>
<accession>A0AC58S3E7</accession>
<evidence type="ECO:0000313" key="2">
    <source>
        <dbReference type="RefSeq" id="XP_075079499.1"/>
    </source>
</evidence>
<dbReference type="RefSeq" id="XP_075079499.1">
    <property type="nucleotide sequence ID" value="XM_075223398.1"/>
</dbReference>
<dbReference type="Proteomes" id="UP000790787">
    <property type="component" value="Chromosome 10"/>
</dbReference>
<proteinExistence type="predicted"/>
<protein>
    <submittedName>
        <fullName evidence="2">Sesquiterpene synthase 15b-like isoform X1</fullName>
    </submittedName>
</protein>
<sequence length="549" mass="63626">MDRSSGEVKRRCDNHHPTVWGDHFLAYAHLSGANEWEKKQHEHLKEEVRKMLVMAPSKSLQNLNLISAIQCLGVAYHFEHEIEESLACIYSCYEELNGEADETDLHLVALRFRLLRQHGYYVSSADAFRKFADDKGNYKKALVSDVQGLLSLFEAAQFRVHGEEILDEADNFTTTHLKLLLPTLSNSLAMQVRNALKYPINYTMVIVAARKYISFYQEDKSCDEVLLNFAKLDFNILQKMHKRELCDITRWWKELDLAKALPFARDRIVELYFWSLGMYFEPQYRFSRNILTKMLCFVSVTDDIYDTYGTLDELTLLTNSIERWNIDAVEQLPSYMKPFYRALLDVYSEVEKELASDHNKSFRVNYSITTKKKLTRAYFQEAEWYHGNIVPTMEQYVKNGIRSSTIPYLTAASWLGMGNEAMKEAYDWIASEPPVLVASSIIGRLSNDVVSHEREVERGDVTGVECYMNEYGVTKEEACTEIRKILENKWKDLNRGCLEPTDVPKVLLMPVLNLARMCEFVYKDEDAYTVSKNNFKDIVSLVLVDPITI</sequence>
<keyword evidence="1" id="KW-1185">Reference proteome</keyword>
<organism evidence="1 2">
    <name type="scientific">Nicotiana tabacum</name>
    <name type="common">Common tobacco</name>
    <dbReference type="NCBI Taxonomy" id="4097"/>
    <lineage>
        <taxon>Eukaryota</taxon>
        <taxon>Viridiplantae</taxon>
        <taxon>Streptophyta</taxon>
        <taxon>Embryophyta</taxon>
        <taxon>Tracheophyta</taxon>
        <taxon>Spermatophyta</taxon>
        <taxon>Magnoliopsida</taxon>
        <taxon>eudicotyledons</taxon>
        <taxon>Gunneridae</taxon>
        <taxon>Pentapetalae</taxon>
        <taxon>asterids</taxon>
        <taxon>lamiids</taxon>
        <taxon>Solanales</taxon>
        <taxon>Solanaceae</taxon>
        <taxon>Nicotianoideae</taxon>
        <taxon>Nicotianeae</taxon>
        <taxon>Nicotiana</taxon>
    </lineage>
</organism>
<reference evidence="2" key="2">
    <citation type="submission" date="2025-08" db="UniProtKB">
        <authorList>
            <consortium name="RefSeq"/>
        </authorList>
    </citation>
    <scope>IDENTIFICATION</scope>
    <source>
        <tissue evidence="2">Leaf</tissue>
    </source>
</reference>
<name>A0AC58S3E7_TOBAC</name>
<reference evidence="1" key="1">
    <citation type="journal article" date="2014" name="Nat. Commun.">
        <title>The tobacco genome sequence and its comparison with those of tomato and potato.</title>
        <authorList>
            <person name="Sierro N."/>
            <person name="Battey J.N."/>
            <person name="Ouadi S."/>
            <person name="Bakaher N."/>
            <person name="Bovet L."/>
            <person name="Willig A."/>
            <person name="Goepfert S."/>
            <person name="Peitsch M.C."/>
            <person name="Ivanov N.V."/>
        </authorList>
    </citation>
    <scope>NUCLEOTIDE SEQUENCE [LARGE SCALE GENOMIC DNA]</scope>
</reference>